<dbReference type="EMBL" id="AMGO01000046">
    <property type="protein sequence ID" value="EKE44019.1"/>
    <property type="molecule type" value="Genomic_DNA"/>
</dbReference>
<dbReference type="RefSeq" id="WP_007427152.1">
    <property type="nucleotide sequence ID" value="NZ_AMGO01000046.1"/>
</dbReference>
<evidence type="ECO:0000256" key="2">
    <source>
        <dbReference type="ARBA" id="ARBA00009236"/>
    </source>
</evidence>
<evidence type="ECO:0000313" key="8">
    <source>
        <dbReference type="Proteomes" id="UP000006765"/>
    </source>
</evidence>
<accession>K2HMC4</accession>
<dbReference type="GO" id="GO:0008453">
    <property type="term" value="F:alanine-glyoxylate transaminase activity"/>
    <property type="evidence" value="ECO:0007669"/>
    <property type="project" value="TreeGrafter"/>
</dbReference>
<evidence type="ECO:0000256" key="4">
    <source>
        <dbReference type="PIRSR" id="PIRSR000524-1"/>
    </source>
</evidence>
<dbReference type="InterPro" id="IPR015421">
    <property type="entry name" value="PyrdxlP-dep_Trfase_major"/>
</dbReference>
<dbReference type="InterPro" id="IPR015422">
    <property type="entry name" value="PyrdxlP-dep_Trfase_small"/>
</dbReference>
<dbReference type="FunFam" id="3.40.640.10:FF:000054">
    <property type="entry name" value="Serine--glyoxylate aminotransferase"/>
    <property type="match status" value="1"/>
</dbReference>
<name>K2HMC4_9RHOB</name>
<evidence type="ECO:0000256" key="1">
    <source>
        <dbReference type="ARBA" id="ARBA00001933"/>
    </source>
</evidence>
<reference evidence="7 8" key="1">
    <citation type="journal article" date="2012" name="J. Bacteriol.">
        <title>Draft Genome Sequence of Oceaniovalibus guishaninsula JLT2003T.</title>
        <authorList>
            <person name="Tang K."/>
            <person name="Liu K."/>
            <person name="Jiao N."/>
        </authorList>
    </citation>
    <scope>NUCLEOTIDE SEQUENCE [LARGE SCALE GENOMIC DNA]</scope>
    <source>
        <strain evidence="7 8">JLT2003</strain>
    </source>
</reference>
<dbReference type="eggNOG" id="COG0075">
    <property type="taxonomic scope" value="Bacteria"/>
</dbReference>
<evidence type="ECO:0000313" key="7">
    <source>
        <dbReference type="EMBL" id="EKE44019.1"/>
    </source>
</evidence>
<comment type="similarity">
    <text evidence="2">Belongs to the class-V pyridoxal-phosphate-dependent aminotransferase family.</text>
</comment>
<evidence type="ECO:0000256" key="5">
    <source>
        <dbReference type="PIRSR" id="PIRSR000524-50"/>
    </source>
</evidence>
<dbReference type="Gene3D" id="3.40.640.10">
    <property type="entry name" value="Type I PLP-dependent aspartate aminotransferase-like (Major domain)"/>
    <property type="match status" value="1"/>
</dbReference>
<organism evidence="7 8">
    <name type="scientific">Oceaniovalibus guishaninsula JLT2003</name>
    <dbReference type="NCBI Taxonomy" id="1231392"/>
    <lineage>
        <taxon>Bacteria</taxon>
        <taxon>Pseudomonadati</taxon>
        <taxon>Pseudomonadota</taxon>
        <taxon>Alphaproteobacteria</taxon>
        <taxon>Rhodobacterales</taxon>
        <taxon>Roseobacteraceae</taxon>
        <taxon>Oceaniovalibus</taxon>
    </lineage>
</organism>
<comment type="cofactor">
    <cofactor evidence="1 5">
        <name>pyridoxal 5'-phosphate</name>
        <dbReference type="ChEBI" id="CHEBI:597326"/>
    </cofactor>
</comment>
<dbReference type="GO" id="GO:0004760">
    <property type="term" value="F:L-serine-pyruvate transaminase activity"/>
    <property type="evidence" value="ECO:0007669"/>
    <property type="project" value="TreeGrafter"/>
</dbReference>
<comment type="caution">
    <text evidence="7">The sequence shown here is derived from an EMBL/GenBank/DDBJ whole genome shotgun (WGS) entry which is preliminary data.</text>
</comment>
<dbReference type="PROSITE" id="PS01125">
    <property type="entry name" value="ROK"/>
    <property type="match status" value="1"/>
</dbReference>
<dbReference type="SUPFAM" id="SSF53383">
    <property type="entry name" value="PLP-dependent transferases"/>
    <property type="match status" value="1"/>
</dbReference>
<dbReference type="STRING" id="1231392.OCGS_2000"/>
<dbReference type="InterPro" id="IPR024169">
    <property type="entry name" value="SP_NH2Trfase/AEP_transaminase"/>
</dbReference>
<dbReference type="AlphaFoldDB" id="K2HMC4"/>
<dbReference type="OrthoDB" id="389074at2"/>
<evidence type="ECO:0000256" key="3">
    <source>
        <dbReference type="ARBA" id="ARBA00022898"/>
    </source>
</evidence>
<dbReference type="FunFam" id="3.90.1150.10:FF:000204">
    <property type="entry name" value="Hypothetical aminotransferase"/>
    <property type="match status" value="1"/>
</dbReference>
<feature type="domain" description="Aminotransferase class V" evidence="6">
    <location>
        <begin position="62"/>
        <end position="316"/>
    </location>
</feature>
<sequence>MTLANGRRLLAIPGPSAVPDAVLRAMHRAAPDIYQGELPDMMPGLVTDLRAVARTAGHVAIYIANGHGAWEAALANVLAPGDAVLVPATGRFGHGWAEMAAGLGAAPEVLDFGKRSAIDPAQVALRLSQDRAHRIRAVLAVHVDTSTGVRNDIAALRAVLDDLGHPALLMVDCIASLGSDPFEMDGWGADVVVTASQKGLMTPPGLGLVFFNDRADARRGDLRVSRYWDWRPRARPEQFYQYFGGTAPTHHLYGLRAALDLMMAEGVEAIWQRHAVLARAVWAAFDAWGQGGPLELNVPDPGQRSHAVTAVRTGGDLGARLRQWTDERAGVTLGIGLGMVPPGDPGAGGFFRIGHMGHVNAHMVLGTLGAIQAGLVALDIPHGQGALEAAAQVCATA</sequence>
<dbReference type="InterPro" id="IPR000192">
    <property type="entry name" value="Aminotrans_V_dom"/>
</dbReference>
<protein>
    <submittedName>
        <fullName evidence="7">Serine--glyoxylate transaminase, putative</fullName>
    </submittedName>
</protein>
<dbReference type="PANTHER" id="PTHR21152">
    <property type="entry name" value="AMINOTRANSFERASE CLASS V"/>
    <property type="match status" value="1"/>
</dbReference>
<evidence type="ECO:0000259" key="6">
    <source>
        <dbReference type="Pfam" id="PF00266"/>
    </source>
</evidence>
<dbReference type="PANTHER" id="PTHR21152:SF40">
    <property type="entry name" value="ALANINE--GLYOXYLATE AMINOTRANSFERASE"/>
    <property type="match status" value="1"/>
</dbReference>
<keyword evidence="8" id="KW-1185">Reference proteome</keyword>
<proteinExistence type="inferred from homology"/>
<gene>
    <name evidence="7" type="ORF">OCGS_2000</name>
</gene>
<dbReference type="GO" id="GO:0019265">
    <property type="term" value="P:glycine biosynthetic process, by transamination of glyoxylate"/>
    <property type="evidence" value="ECO:0007669"/>
    <property type="project" value="TreeGrafter"/>
</dbReference>
<keyword evidence="3 5" id="KW-0663">Pyridoxal phosphate</keyword>
<feature type="modified residue" description="N6-(pyridoxal phosphate)lysine" evidence="5">
    <location>
        <position position="198"/>
    </location>
</feature>
<dbReference type="Proteomes" id="UP000006765">
    <property type="component" value="Unassembled WGS sequence"/>
</dbReference>
<dbReference type="InterPro" id="IPR015424">
    <property type="entry name" value="PyrdxlP-dep_Trfase"/>
</dbReference>
<dbReference type="PATRIC" id="fig|1231392.3.peg.2010"/>
<dbReference type="Gene3D" id="3.90.1150.10">
    <property type="entry name" value="Aspartate Aminotransferase, domain 1"/>
    <property type="match status" value="1"/>
</dbReference>
<feature type="binding site" evidence="4">
    <location>
        <position position="352"/>
    </location>
    <ligand>
        <name>substrate</name>
    </ligand>
</feature>
<dbReference type="PIRSF" id="PIRSF000524">
    <property type="entry name" value="SPT"/>
    <property type="match status" value="1"/>
</dbReference>
<dbReference type="Pfam" id="PF00266">
    <property type="entry name" value="Aminotran_5"/>
    <property type="match status" value="1"/>
</dbReference>
<dbReference type="InterPro" id="IPR049874">
    <property type="entry name" value="ROK_cs"/>
</dbReference>